<dbReference type="EMBL" id="LJGW01000118">
    <property type="protein sequence ID" value="OEV12735.1"/>
    <property type="molecule type" value="Genomic_DNA"/>
</dbReference>
<proteinExistence type="predicted"/>
<evidence type="ECO:0000313" key="2">
    <source>
        <dbReference type="EMBL" id="OEV12735.1"/>
    </source>
</evidence>
<gene>
    <name evidence="2" type="ORF">AN218_06905</name>
</gene>
<dbReference type="RefSeq" id="WP_070015871.1">
    <property type="nucleotide sequence ID" value="NZ_LJGW01000118.1"/>
</dbReference>
<dbReference type="Gene3D" id="3.40.50.150">
    <property type="entry name" value="Vaccinia Virus protein VP39"/>
    <property type="match status" value="1"/>
</dbReference>
<dbReference type="Pfam" id="PF13489">
    <property type="entry name" value="Methyltransf_23"/>
    <property type="match status" value="1"/>
</dbReference>
<evidence type="ECO:0000256" key="1">
    <source>
        <dbReference type="SAM" id="MobiDB-lite"/>
    </source>
</evidence>
<feature type="region of interest" description="Disordered" evidence="1">
    <location>
        <begin position="227"/>
        <end position="247"/>
    </location>
</feature>
<dbReference type="InterPro" id="IPR029063">
    <property type="entry name" value="SAM-dependent_MTases_sf"/>
</dbReference>
<dbReference type="AlphaFoldDB" id="A0A1E7L936"/>
<evidence type="ECO:0000313" key="3">
    <source>
        <dbReference type="Proteomes" id="UP000176005"/>
    </source>
</evidence>
<name>A0A1E7L936_9ACTN</name>
<reference evidence="2 3" key="1">
    <citation type="journal article" date="2016" name="Front. Microbiol.">
        <title>Comparative Genomics Analysis of Streptomyces Species Reveals Their Adaptation to the Marine Environment and Their Diversity at the Genomic Level.</title>
        <authorList>
            <person name="Tian X."/>
            <person name="Zhang Z."/>
            <person name="Yang T."/>
            <person name="Chen M."/>
            <person name="Li J."/>
            <person name="Chen F."/>
            <person name="Yang J."/>
            <person name="Li W."/>
            <person name="Zhang B."/>
            <person name="Zhang Z."/>
            <person name="Wu J."/>
            <person name="Zhang C."/>
            <person name="Long L."/>
            <person name="Xiao J."/>
        </authorList>
    </citation>
    <scope>NUCLEOTIDE SEQUENCE [LARGE SCALE GENOMIC DNA]</scope>
    <source>
        <strain evidence="2 3">SCSIO 10429</strain>
    </source>
</reference>
<keyword evidence="3" id="KW-1185">Reference proteome</keyword>
<dbReference type="PATRIC" id="fig|518642.10.peg.1634"/>
<protein>
    <recommendedName>
        <fullName evidence="4">Methyltransferase type 11</fullName>
    </recommendedName>
</protein>
<dbReference type="SUPFAM" id="SSF53335">
    <property type="entry name" value="S-adenosyl-L-methionine-dependent methyltransferases"/>
    <property type="match status" value="1"/>
</dbReference>
<accession>A0A1E7L936</accession>
<organism evidence="2 3">
    <name type="scientific">Streptomyces nanshensis</name>
    <dbReference type="NCBI Taxonomy" id="518642"/>
    <lineage>
        <taxon>Bacteria</taxon>
        <taxon>Bacillati</taxon>
        <taxon>Actinomycetota</taxon>
        <taxon>Actinomycetes</taxon>
        <taxon>Kitasatosporales</taxon>
        <taxon>Streptomycetaceae</taxon>
        <taxon>Streptomyces</taxon>
    </lineage>
</organism>
<sequence length="247" mass="26037">MSAPALPWCTERDPYADALRAGRGPLFLRRPDGWLLPLEVERWCAGADQADMSVLRRCAGAVLDVGCGPGRLVAALAGLGLPALGVDTSPVAVSRTRRAGGAALQRSVFEPLPGEGRWQSVLLLDGNIGIGGDPPRLLTRISELLAPDGVLLVEAAPAEVEERTEVRLDDGSGGGGQSPAFPWARLGRAALRQCAEGAGWRVTEEWRCAERPDRPFMALRCLPRTARTAPTAGGVGGPERPALLTSP</sequence>
<evidence type="ECO:0008006" key="4">
    <source>
        <dbReference type="Google" id="ProtNLM"/>
    </source>
</evidence>
<comment type="caution">
    <text evidence="2">The sequence shown here is derived from an EMBL/GenBank/DDBJ whole genome shotgun (WGS) entry which is preliminary data.</text>
</comment>
<dbReference type="CDD" id="cd02440">
    <property type="entry name" value="AdoMet_MTases"/>
    <property type="match status" value="1"/>
</dbReference>
<dbReference type="Proteomes" id="UP000176005">
    <property type="component" value="Unassembled WGS sequence"/>
</dbReference>